<name>A0A974W8D0_9NOCA</name>
<dbReference type="RefSeq" id="WP_206008973.1">
    <property type="nucleotide sequence ID" value="NZ_CP070619.1"/>
</dbReference>
<dbReference type="PRINTS" id="PR00412">
    <property type="entry name" value="EPOXHYDRLASE"/>
</dbReference>
<evidence type="ECO:0000313" key="3">
    <source>
        <dbReference type="EMBL" id="QSE92495.1"/>
    </source>
</evidence>
<protein>
    <submittedName>
        <fullName evidence="3">Alpha/beta fold hydrolase</fullName>
    </submittedName>
</protein>
<dbReference type="GO" id="GO:0016787">
    <property type="term" value="F:hydrolase activity"/>
    <property type="evidence" value="ECO:0007669"/>
    <property type="project" value="UniProtKB-KW"/>
</dbReference>
<accession>A0A974W8D0</accession>
<evidence type="ECO:0000259" key="2">
    <source>
        <dbReference type="Pfam" id="PF00561"/>
    </source>
</evidence>
<reference evidence="3 4" key="2">
    <citation type="journal article" date="2022" name="Arch. Microbiol.">
        <title>Rhodococcus pseudokoreensis sp. nov. isolated from the rhizosphere of young M26 apple rootstocks.</title>
        <authorList>
            <person name="Kampfer P."/>
            <person name="Glaeser S.P."/>
            <person name="Blom J."/>
            <person name="Wolf J."/>
            <person name="Benning S."/>
            <person name="Schloter M."/>
            <person name="Neumann-Schaal M."/>
        </authorList>
    </citation>
    <scope>NUCLEOTIDE SEQUENCE [LARGE SCALE GENOMIC DNA]</scope>
    <source>
        <strain evidence="3 4">R79</strain>
    </source>
</reference>
<keyword evidence="1 3" id="KW-0378">Hydrolase</keyword>
<organism evidence="3 4">
    <name type="scientific">Rhodococcus pseudokoreensis</name>
    <dbReference type="NCBI Taxonomy" id="2811421"/>
    <lineage>
        <taxon>Bacteria</taxon>
        <taxon>Bacillati</taxon>
        <taxon>Actinomycetota</taxon>
        <taxon>Actinomycetes</taxon>
        <taxon>Mycobacteriales</taxon>
        <taxon>Nocardiaceae</taxon>
        <taxon>Rhodococcus</taxon>
    </lineage>
</organism>
<sequence>MTTEPRTLTVRTPELTLRALTWGPEDGPLALLLHGFPDSATTWRHLGPLLAAQGWRVVAPYNRGYAPSDIPADGSYQLGALIGDVVDIHDALGADGRAVLIGHDWGAAIASGVSHHAPQRFSSVVLLAVPPLPAVVSLFRTPRPKNLPLVLRQLPRSWYMSVAQIPVLSQLFGERLIRLLWALWAPGYDYRQDLDAVLNSLPDKAHRRAALSYYRALWNPLYRRRKYAEEQRAAFGRARVRTLCVHGAADTCGLVDLGAHALAFLPAESRACVVPGTGHFLHLEDPDTVNRHVLEFVGPAPTAQPASPRRIHGTHTP</sequence>
<dbReference type="Gene3D" id="3.40.50.1820">
    <property type="entry name" value="alpha/beta hydrolase"/>
    <property type="match status" value="1"/>
</dbReference>
<feature type="domain" description="AB hydrolase-1" evidence="2">
    <location>
        <begin position="31"/>
        <end position="138"/>
    </location>
</feature>
<evidence type="ECO:0000256" key="1">
    <source>
        <dbReference type="ARBA" id="ARBA00022801"/>
    </source>
</evidence>
<dbReference type="EMBL" id="CP070619">
    <property type="protein sequence ID" value="QSE92495.1"/>
    <property type="molecule type" value="Genomic_DNA"/>
</dbReference>
<gene>
    <name evidence="3" type="ORF">JWS13_29760</name>
</gene>
<evidence type="ECO:0000313" key="4">
    <source>
        <dbReference type="Proteomes" id="UP000662986"/>
    </source>
</evidence>
<proteinExistence type="predicted"/>
<dbReference type="InterPro" id="IPR000073">
    <property type="entry name" value="AB_hydrolase_1"/>
</dbReference>
<dbReference type="InterPro" id="IPR000639">
    <property type="entry name" value="Epox_hydrolase-like"/>
</dbReference>
<dbReference type="SUPFAM" id="SSF53474">
    <property type="entry name" value="alpha/beta-Hydrolases"/>
    <property type="match status" value="1"/>
</dbReference>
<dbReference type="Pfam" id="PF00561">
    <property type="entry name" value="Abhydrolase_1"/>
    <property type="match status" value="1"/>
</dbReference>
<dbReference type="Proteomes" id="UP000662986">
    <property type="component" value="Chromosome"/>
</dbReference>
<reference evidence="3 4" key="1">
    <citation type="journal article" date="2021" name="Microbiol. Resour. Announc.">
        <title>Complete Genome Sequences of Two Rhodococcus sp. Strains with Large and Linear Chromosomes, Isolated from Apple Rhizosphere.</title>
        <authorList>
            <person name="Benning S."/>
            <person name="Brugnone N."/>
            <person name="Siani R."/>
            <person name="Kublik S."/>
            <person name="Schloter M."/>
            <person name="Rad V."/>
        </authorList>
    </citation>
    <scope>NUCLEOTIDE SEQUENCE [LARGE SCALE GENOMIC DNA]</scope>
    <source>
        <strain evidence="3 4">R79</strain>
    </source>
</reference>
<dbReference type="InterPro" id="IPR029058">
    <property type="entry name" value="AB_hydrolase_fold"/>
</dbReference>
<keyword evidence="4" id="KW-1185">Reference proteome</keyword>
<dbReference type="PANTHER" id="PTHR43329">
    <property type="entry name" value="EPOXIDE HYDROLASE"/>
    <property type="match status" value="1"/>
</dbReference>